<dbReference type="Pfam" id="PF03031">
    <property type="entry name" value="NIF"/>
    <property type="match status" value="1"/>
</dbReference>
<evidence type="ECO:0000259" key="2">
    <source>
        <dbReference type="PROSITE" id="PS50969"/>
    </source>
</evidence>
<dbReference type="InterPro" id="IPR036412">
    <property type="entry name" value="HAD-like_sf"/>
</dbReference>
<keyword evidence="1" id="KW-0811">Translocation</keyword>
<dbReference type="Proteomes" id="UP000485058">
    <property type="component" value="Unassembled WGS sequence"/>
</dbReference>
<comment type="similarity">
    <text evidence="1">Belongs to the TIM50 family.</text>
</comment>
<sequence>MLMQQPVAWYTDVLGVQAKVWTRPGLAHFLAEVARMFEHIDPQGVLFSHRLYAQHTVEQPSWGWVKDLSRLGRDLAHTLIVDDSALAALLQPCNLVPIRPFDQADPDKAQDTALAELLTFLTTKVLPAQDVRCAIASHWHKVKRCAR</sequence>
<feature type="domain" description="FCP1 homology" evidence="2">
    <location>
        <begin position="1"/>
        <end position="124"/>
    </location>
</feature>
<keyword evidence="1" id="KW-0813">Transport</keyword>
<accession>A0A699ZAG2</accession>
<dbReference type="InterPro" id="IPR050365">
    <property type="entry name" value="TIM50"/>
</dbReference>
<keyword evidence="4" id="KW-1185">Reference proteome</keyword>
<dbReference type="EMBL" id="BLLF01001496">
    <property type="protein sequence ID" value="GFH19647.1"/>
    <property type="molecule type" value="Genomic_DNA"/>
</dbReference>
<organism evidence="3 4">
    <name type="scientific">Haematococcus lacustris</name>
    <name type="common">Green alga</name>
    <name type="synonym">Haematococcus pluvialis</name>
    <dbReference type="NCBI Taxonomy" id="44745"/>
    <lineage>
        <taxon>Eukaryota</taxon>
        <taxon>Viridiplantae</taxon>
        <taxon>Chlorophyta</taxon>
        <taxon>core chlorophytes</taxon>
        <taxon>Chlorophyceae</taxon>
        <taxon>CS clade</taxon>
        <taxon>Chlamydomonadales</taxon>
        <taxon>Haematococcaceae</taxon>
        <taxon>Haematococcus</taxon>
    </lineage>
</organism>
<dbReference type="GO" id="GO:0005744">
    <property type="term" value="C:TIM23 mitochondrial import inner membrane translocase complex"/>
    <property type="evidence" value="ECO:0007669"/>
    <property type="project" value="UniProtKB-UniRule"/>
</dbReference>
<evidence type="ECO:0000256" key="1">
    <source>
        <dbReference type="RuleBase" id="RU365079"/>
    </source>
</evidence>
<dbReference type="InterPro" id="IPR004274">
    <property type="entry name" value="FCP1_dom"/>
</dbReference>
<dbReference type="PROSITE" id="PS50969">
    <property type="entry name" value="FCP1"/>
    <property type="match status" value="1"/>
</dbReference>
<evidence type="ECO:0000313" key="4">
    <source>
        <dbReference type="Proteomes" id="UP000485058"/>
    </source>
</evidence>
<keyword evidence="1" id="KW-0809">Transit peptide</keyword>
<proteinExistence type="inferred from homology"/>
<protein>
    <recommendedName>
        <fullName evidence="1">Mitochondrial import inner membrane translocase subunit TIM50</fullName>
    </recommendedName>
</protein>
<feature type="non-terminal residue" evidence="3">
    <location>
        <position position="147"/>
    </location>
</feature>
<name>A0A699ZAG2_HAELA</name>
<dbReference type="SMART" id="SM00577">
    <property type="entry name" value="CPDc"/>
    <property type="match status" value="1"/>
</dbReference>
<comment type="subunit">
    <text evidence="1">Component of the TIM23 complex.</text>
</comment>
<keyword evidence="1" id="KW-0653">Protein transport</keyword>
<dbReference type="SUPFAM" id="SSF56784">
    <property type="entry name" value="HAD-like"/>
    <property type="match status" value="1"/>
</dbReference>
<dbReference type="PANTHER" id="PTHR12210">
    <property type="entry name" value="DULLARD PROTEIN PHOSPHATASE"/>
    <property type="match status" value="1"/>
</dbReference>
<keyword evidence="1" id="KW-0496">Mitochondrion</keyword>
<reference evidence="3 4" key="1">
    <citation type="submission" date="2020-02" db="EMBL/GenBank/DDBJ databases">
        <title>Draft genome sequence of Haematococcus lacustris strain NIES-144.</title>
        <authorList>
            <person name="Morimoto D."/>
            <person name="Nakagawa S."/>
            <person name="Yoshida T."/>
            <person name="Sawayama S."/>
        </authorList>
    </citation>
    <scope>NUCLEOTIDE SEQUENCE [LARGE SCALE GENOMIC DNA]</scope>
    <source>
        <strain evidence="3 4">NIES-144</strain>
    </source>
</reference>
<gene>
    <name evidence="3" type="ORF">HaLaN_16621</name>
</gene>
<dbReference type="Gene3D" id="3.40.50.1000">
    <property type="entry name" value="HAD superfamily/HAD-like"/>
    <property type="match status" value="1"/>
</dbReference>
<comment type="function">
    <text evidence="1">Essential component of the TIM23 complex, a complex that mediates the translocation of transit peptide-containing proteins across the mitochondrial inner membrane.</text>
</comment>
<evidence type="ECO:0000313" key="3">
    <source>
        <dbReference type="EMBL" id="GFH19647.1"/>
    </source>
</evidence>
<comment type="caution">
    <text evidence="3">The sequence shown here is derived from an EMBL/GenBank/DDBJ whole genome shotgun (WGS) entry which is preliminary data.</text>
</comment>
<dbReference type="InterPro" id="IPR023214">
    <property type="entry name" value="HAD_sf"/>
</dbReference>
<dbReference type="AlphaFoldDB" id="A0A699ZAG2"/>
<comment type="subcellular location">
    <subcellularLocation>
        <location evidence="1">Mitochondrion inner membrane</location>
        <topology evidence="1">Single-pass membrane protein</topology>
    </subcellularLocation>
</comment>
<dbReference type="GO" id="GO:0015031">
    <property type="term" value="P:protein transport"/>
    <property type="evidence" value="ECO:0007669"/>
    <property type="project" value="UniProtKB-KW"/>
</dbReference>